<sequence length="192" mass="22485">MVFSVYTNISIVNTNDIVLYIDECHNISNIYCENPDNHDYVLNYNNARISYKEIVREGEEKEVTTIYAYEITVESDVLSEFDTNMKYIKMFVTTEYYANDYVDGIYYDPNILYNAEIKMLRKYCQTCLDDRQMQLLMLIVFKRQLLEQAIATAHNKEALQFYLDLCKLLNVNINTKTVNTGCKICVNGVCKL</sequence>
<dbReference type="EMBL" id="MZ130493">
    <property type="protein sequence ID" value="QWM90794.2"/>
    <property type="molecule type" value="Genomic_DNA"/>
</dbReference>
<name>A0AAE7RZ65_9CAUD</name>
<organism evidence="1 2">
    <name type="scientific">uncultured phage cr105_1</name>
    <dbReference type="NCBI Taxonomy" id="2986415"/>
    <lineage>
        <taxon>Viruses</taxon>
        <taxon>Duplodnaviria</taxon>
        <taxon>Heunggongvirae</taxon>
        <taxon>Uroviricota</taxon>
        <taxon>Caudoviricetes</taxon>
        <taxon>Crassvirales</taxon>
        <taxon>Suoliviridae</taxon>
        <taxon>Loutivirinae</taxon>
        <taxon>Buchavirus</taxon>
        <taxon>Buchavirus intestinalis</taxon>
    </lineage>
</organism>
<gene>
    <name evidence="1" type="primary">gp_72824</name>
</gene>
<accession>A0AAE7RZ65</accession>
<evidence type="ECO:0000313" key="2">
    <source>
        <dbReference type="Proteomes" id="UP000827483"/>
    </source>
</evidence>
<dbReference type="Proteomes" id="UP000827483">
    <property type="component" value="Segment"/>
</dbReference>
<reference evidence="1 2" key="1">
    <citation type="submission" date="2021-04" db="EMBL/GenBank/DDBJ databases">
        <authorList>
            <person name="Shkoporov A.N."/>
            <person name="Stockdale S.R."/>
            <person name="Guerin E."/>
            <person name="Ross R.P."/>
            <person name="Hill C."/>
        </authorList>
    </citation>
    <scope>NUCLEOTIDE SEQUENCE [LARGE SCALE GENOMIC DNA]</scope>
    <source>
        <strain evidence="2">cr105_1</strain>
    </source>
</reference>
<evidence type="ECO:0000313" key="1">
    <source>
        <dbReference type="EMBL" id="QWM90794.2"/>
    </source>
</evidence>
<keyword evidence="2" id="KW-1185">Reference proteome</keyword>
<proteinExistence type="predicted"/>
<protein>
    <submittedName>
        <fullName evidence="1">Uncharacterized protein</fullName>
    </submittedName>
</protein>